<reference evidence="12" key="1">
    <citation type="submission" date="2022-04" db="EMBL/GenBank/DDBJ databases">
        <title>Carnegiea gigantea Genome sequencing and assembly v2.</title>
        <authorList>
            <person name="Copetti D."/>
            <person name="Sanderson M.J."/>
            <person name="Burquez A."/>
            <person name="Wojciechowski M.F."/>
        </authorList>
    </citation>
    <scope>NUCLEOTIDE SEQUENCE</scope>
    <source>
        <strain evidence="12">SGP5-SGP5p</strain>
        <tissue evidence="12">Aerial part</tissue>
    </source>
</reference>
<keyword evidence="6 9" id="KW-0067">ATP-binding</keyword>
<dbReference type="InterPro" id="IPR000719">
    <property type="entry name" value="Prot_kinase_dom"/>
</dbReference>
<dbReference type="SUPFAM" id="SSF56112">
    <property type="entry name" value="Protein kinase-like (PK-like)"/>
    <property type="match status" value="1"/>
</dbReference>
<feature type="region of interest" description="Disordered" evidence="10">
    <location>
        <begin position="286"/>
        <end position="417"/>
    </location>
</feature>
<dbReference type="EMBL" id="JAKOGI010001073">
    <property type="protein sequence ID" value="KAJ8427941.1"/>
    <property type="molecule type" value="Genomic_DNA"/>
</dbReference>
<evidence type="ECO:0000313" key="12">
    <source>
        <dbReference type="EMBL" id="KAJ8427941.1"/>
    </source>
</evidence>
<dbReference type="Pfam" id="PF00069">
    <property type="entry name" value="Pkinase"/>
    <property type="match status" value="1"/>
</dbReference>
<accession>A0A9Q1JNE6</accession>
<evidence type="ECO:0000256" key="10">
    <source>
        <dbReference type="SAM" id="MobiDB-lite"/>
    </source>
</evidence>
<protein>
    <recommendedName>
        <fullName evidence="2">mitogen-activated protein kinase kinase kinase</fullName>
        <ecNumber evidence="2">2.7.11.25</ecNumber>
    </recommendedName>
</protein>
<feature type="binding site" evidence="9">
    <location>
        <position position="443"/>
    </location>
    <ligand>
        <name>ATP</name>
        <dbReference type="ChEBI" id="CHEBI:30616"/>
    </ligand>
</feature>
<comment type="catalytic activity">
    <reaction evidence="7">
        <text>L-threonyl-[protein] + ATP = O-phospho-L-threonyl-[protein] + ADP + H(+)</text>
        <dbReference type="Rhea" id="RHEA:46608"/>
        <dbReference type="Rhea" id="RHEA-COMP:11060"/>
        <dbReference type="Rhea" id="RHEA-COMP:11605"/>
        <dbReference type="ChEBI" id="CHEBI:15378"/>
        <dbReference type="ChEBI" id="CHEBI:30013"/>
        <dbReference type="ChEBI" id="CHEBI:30616"/>
        <dbReference type="ChEBI" id="CHEBI:61977"/>
        <dbReference type="ChEBI" id="CHEBI:456216"/>
        <dbReference type="EC" id="2.7.11.25"/>
    </reaction>
</comment>
<dbReference type="GO" id="GO:0005524">
    <property type="term" value="F:ATP binding"/>
    <property type="evidence" value="ECO:0007669"/>
    <property type="project" value="UniProtKB-UniRule"/>
</dbReference>
<dbReference type="SMART" id="SM00220">
    <property type="entry name" value="S_TKc"/>
    <property type="match status" value="1"/>
</dbReference>
<feature type="compositionally biased region" description="Polar residues" evidence="10">
    <location>
        <begin position="328"/>
        <end position="342"/>
    </location>
</feature>
<keyword evidence="13" id="KW-1185">Reference proteome</keyword>
<feature type="compositionally biased region" description="Low complexity" evidence="10">
    <location>
        <begin position="707"/>
        <end position="725"/>
    </location>
</feature>
<feature type="domain" description="Protein kinase" evidence="11">
    <location>
        <begin position="414"/>
        <end position="725"/>
    </location>
</feature>
<feature type="compositionally biased region" description="Polar residues" evidence="10">
    <location>
        <begin position="211"/>
        <end position="221"/>
    </location>
</feature>
<evidence type="ECO:0000256" key="6">
    <source>
        <dbReference type="ARBA" id="ARBA00022840"/>
    </source>
</evidence>
<dbReference type="AlphaFoldDB" id="A0A9Q1JNE6"/>
<evidence type="ECO:0000259" key="11">
    <source>
        <dbReference type="PROSITE" id="PS50011"/>
    </source>
</evidence>
<evidence type="ECO:0000256" key="4">
    <source>
        <dbReference type="ARBA" id="ARBA00022741"/>
    </source>
</evidence>
<dbReference type="GO" id="GO:0005737">
    <property type="term" value="C:cytoplasm"/>
    <property type="evidence" value="ECO:0007669"/>
    <property type="project" value="TreeGrafter"/>
</dbReference>
<dbReference type="PROSITE" id="PS50011">
    <property type="entry name" value="PROTEIN_KINASE_DOM"/>
    <property type="match status" value="1"/>
</dbReference>
<dbReference type="InterPro" id="IPR050538">
    <property type="entry name" value="MAP_kinase_kinase_kinase"/>
</dbReference>
<proteinExistence type="inferred from homology"/>
<feature type="compositionally biased region" description="Polar residues" evidence="10">
    <location>
        <begin position="834"/>
        <end position="845"/>
    </location>
</feature>
<dbReference type="Gene3D" id="1.10.510.10">
    <property type="entry name" value="Transferase(Phosphotransferase) domain 1"/>
    <property type="match status" value="2"/>
</dbReference>
<dbReference type="GO" id="GO:0004709">
    <property type="term" value="F:MAP kinase kinase kinase activity"/>
    <property type="evidence" value="ECO:0007669"/>
    <property type="project" value="UniProtKB-EC"/>
</dbReference>
<dbReference type="PANTHER" id="PTHR48016:SF45">
    <property type="entry name" value="OS04G0559800 PROTEIN"/>
    <property type="match status" value="1"/>
</dbReference>
<evidence type="ECO:0000256" key="2">
    <source>
        <dbReference type="ARBA" id="ARBA00012406"/>
    </source>
</evidence>
<keyword evidence="3" id="KW-0808">Transferase</keyword>
<dbReference type="PROSITE" id="PS00107">
    <property type="entry name" value="PROTEIN_KINASE_ATP"/>
    <property type="match status" value="1"/>
</dbReference>
<evidence type="ECO:0000256" key="3">
    <source>
        <dbReference type="ARBA" id="ARBA00022679"/>
    </source>
</evidence>
<evidence type="ECO:0000256" key="1">
    <source>
        <dbReference type="ARBA" id="ARBA00006529"/>
    </source>
</evidence>
<dbReference type="PANTHER" id="PTHR48016">
    <property type="entry name" value="MAP KINASE KINASE KINASE SSK2-RELATED-RELATED"/>
    <property type="match status" value="1"/>
</dbReference>
<evidence type="ECO:0000256" key="8">
    <source>
        <dbReference type="ARBA" id="ARBA00048329"/>
    </source>
</evidence>
<dbReference type="OrthoDB" id="266718at2759"/>
<dbReference type="EC" id="2.7.11.25" evidence="2"/>
<evidence type="ECO:0000313" key="13">
    <source>
        <dbReference type="Proteomes" id="UP001153076"/>
    </source>
</evidence>
<comment type="catalytic activity">
    <reaction evidence="8">
        <text>L-seryl-[protein] + ATP = O-phospho-L-seryl-[protein] + ADP + H(+)</text>
        <dbReference type="Rhea" id="RHEA:17989"/>
        <dbReference type="Rhea" id="RHEA-COMP:9863"/>
        <dbReference type="Rhea" id="RHEA-COMP:11604"/>
        <dbReference type="ChEBI" id="CHEBI:15378"/>
        <dbReference type="ChEBI" id="CHEBI:29999"/>
        <dbReference type="ChEBI" id="CHEBI:30616"/>
        <dbReference type="ChEBI" id="CHEBI:83421"/>
        <dbReference type="ChEBI" id="CHEBI:456216"/>
        <dbReference type="EC" id="2.7.11.25"/>
    </reaction>
</comment>
<organism evidence="12 13">
    <name type="scientific">Carnegiea gigantea</name>
    <dbReference type="NCBI Taxonomy" id="171969"/>
    <lineage>
        <taxon>Eukaryota</taxon>
        <taxon>Viridiplantae</taxon>
        <taxon>Streptophyta</taxon>
        <taxon>Embryophyta</taxon>
        <taxon>Tracheophyta</taxon>
        <taxon>Spermatophyta</taxon>
        <taxon>Magnoliopsida</taxon>
        <taxon>eudicotyledons</taxon>
        <taxon>Gunneridae</taxon>
        <taxon>Pentapetalae</taxon>
        <taxon>Caryophyllales</taxon>
        <taxon>Cactineae</taxon>
        <taxon>Cactaceae</taxon>
        <taxon>Cactoideae</taxon>
        <taxon>Echinocereeae</taxon>
        <taxon>Carnegiea</taxon>
    </lineage>
</organism>
<dbReference type="InterPro" id="IPR017441">
    <property type="entry name" value="Protein_kinase_ATP_BS"/>
</dbReference>
<feature type="compositionally biased region" description="Low complexity" evidence="10">
    <location>
        <begin position="54"/>
        <end position="69"/>
    </location>
</feature>
<feature type="region of interest" description="Disordered" evidence="10">
    <location>
        <begin position="687"/>
        <end position="732"/>
    </location>
</feature>
<feature type="compositionally biased region" description="Polar residues" evidence="10">
    <location>
        <begin position="387"/>
        <end position="397"/>
    </location>
</feature>
<dbReference type="Proteomes" id="UP001153076">
    <property type="component" value="Unassembled WGS sequence"/>
</dbReference>
<gene>
    <name evidence="12" type="ORF">Cgig2_023236</name>
</gene>
<comment type="caution">
    <text evidence="12">The sequence shown here is derived from an EMBL/GenBank/DDBJ whole genome shotgun (WGS) entry which is preliminary data.</text>
</comment>
<feature type="region of interest" description="Disordered" evidence="10">
    <location>
        <begin position="24"/>
        <end position="259"/>
    </location>
</feature>
<evidence type="ECO:0000256" key="7">
    <source>
        <dbReference type="ARBA" id="ARBA00047559"/>
    </source>
</evidence>
<evidence type="ECO:0000256" key="5">
    <source>
        <dbReference type="ARBA" id="ARBA00022777"/>
    </source>
</evidence>
<sequence>MPSWWGKSSKEAKKKTSDETIIDALRRKFRSPSEGKLDGSSGGSRRRCSDTVSERGSLSRAGSRSSSPSKDSKHVARCQSFAERPHAQPLPLPGLHPANVGRTDSGISLSSKRRIEKSSKTSLFRPLRRPSCIRSRADPSELDNNLITASMSSESSVESDDLTDSRVRSPQASDLDIGPRTAAGSPSSVLLKDQSSKVTRADSREALGPVNLSSNQNSAASTRRRPLGNHVTSLQVPPHGAFCSAPDSSMSSPSRSPMRASNTEQVLNAAFWASKPYPDVTLLGSGQCSSPGSGHNSGHNSMGGDISGQLFWQPSRGSPEYSPIPSPRMTSPGPSSNVQSGAVTPIHPRAGGSGTETHASWGDDGKQQRHRLPLPPVAIPSPAPFSHGNSAATSPSVPRSPARGDNPPSPGSRWKKGRLLGSGTFGHVYLGFNSETGEMCAMKEVTLFSDDPKSRESAKQLGQEIALLSRLRHPNIVQYYGCETVGDRLYIYLEYVSGGSIYKLLQEYGQLGELAIRSYTQQILSGLAYLHGKHTVHRDIKGANILVDPSGRIKVADFGMAKHVAAMFKIGNSKELPTIPDHLSEEGKEFVRLCLQRNPHSRPTAAQLLEHPFVKNAAPLERPVSTAEPVDAPTSITNGMRTLGIGLERNVSGLESERLAVHSSRVSPARPRSSEYHIPRNISCPVSPIGSPLLHPRSPQHLSGMMSPSPISSPRTTSGSSTPHTGGSGAIPLYHSQQSIYMQEGFGIVPKSSHGVFHNGTCYHDPNPNILRGIQPGPPALKALVVSENEFQGKQVGRPRQSDLCNGQSVLADRVSQQLLREHVKLNPPLEFSPRSTLPSRTNGR</sequence>
<feature type="compositionally biased region" description="Pro residues" evidence="10">
    <location>
        <begin position="373"/>
        <end position="383"/>
    </location>
</feature>
<dbReference type="InterPro" id="IPR011009">
    <property type="entry name" value="Kinase-like_dom_sf"/>
</dbReference>
<feature type="region of interest" description="Disordered" evidence="10">
    <location>
        <begin position="826"/>
        <end position="845"/>
    </location>
</feature>
<keyword evidence="5" id="KW-0418">Kinase</keyword>
<evidence type="ECO:0000256" key="9">
    <source>
        <dbReference type="PROSITE-ProRule" id="PRU10141"/>
    </source>
</evidence>
<feature type="compositionally biased region" description="Low complexity" evidence="10">
    <location>
        <begin position="244"/>
        <end position="259"/>
    </location>
</feature>
<keyword evidence="4 9" id="KW-0547">Nucleotide-binding</keyword>
<comment type="similarity">
    <text evidence="1">Belongs to the protein kinase superfamily. STE Ser/Thr protein kinase family. MAP kinase kinase kinase subfamily.</text>
</comment>
<feature type="compositionally biased region" description="Low complexity" evidence="10">
    <location>
        <begin position="289"/>
        <end position="304"/>
    </location>
</feature>
<name>A0A9Q1JNE6_9CARY</name>